<dbReference type="Pfam" id="PF17921">
    <property type="entry name" value="Integrase_H2C2"/>
    <property type="match status" value="1"/>
</dbReference>
<evidence type="ECO:0000313" key="3">
    <source>
        <dbReference type="EMBL" id="GFT06985.1"/>
    </source>
</evidence>
<dbReference type="PANTHER" id="PTHR38681">
    <property type="entry name" value="RETROVIRUS-RELATED POL POLYPROTEIN FROM TRANSPOSON 412-LIKE PROTEIN-RELATED"/>
    <property type="match status" value="1"/>
</dbReference>
<feature type="region of interest" description="Disordered" evidence="1">
    <location>
        <begin position="309"/>
        <end position="354"/>
    </location>
</feature>
<dbReference type="InterPro" id="IPR012337">
    <property type="entry name" value="RNaseH-like_sf"/>
</dbReference>
<evidence type="ECO:0000256" key="1">
    <source>
        <dbReference type="SAM" id="MobiDB-lite"/>
    </source>
</evidence>
<dbReference type="SUPFAM" id="SSF53098">
    <property type="entry name" value="Ribonuclease H-like"/>
    <property type="match status" value="1"/>
</dbReference>
<sequence>MTKKFIWPNMKKEVREWARTCIPCQKCKVHRHTKSKVGEYEVPDARFNVIHIDLIGPLPPSQGMTYCLTCINRFSCWMEAIPLPDITAEIVSKAFYEHWVCRFGVPVKIITDQGRQFVSKLFKSLAAICGSKVTHTTSYHPQSNGKVERLHRTLKGAIKAHNNIKWNDTLPTVLLGLRTALRSDTNHSIAQMAYGSNIRLPGEFFDPSSIQIDPETLVTKLQTFMEELKPTKSSSLRNQKIFVHKDLQTCSHVFVRVDRVKKALEPPYEGPFTVTDRNEKYFTLLVKNKPLNISVDRLKPAHLLATDSIPDKPTFPCKQSDENSATNDSNLLSDDKPAVTRHGRQIKKPVRFQD</sequence>
<dbReference type="Gene3D" id="3.30.420.10">
    <property type="entry name" value="Ribonuclease H-like superfamily/Ribonuclease H"/>
    <property type="match status" value="1"/>
</dbReference>
<comment type="caution">
    <text evidence="3">The sequence shown here is derived from an EMBL/GenBank/DDBJ whole genome shotgun (WGS) entry which is preliminary data.</text>
</comment>
<dbReference type="Pfam" id="PF00665">
    <property type="entry name" value="rve"/>
    <property type="match status" value="1"/>
</dbReference>
<dbReference type="PANTHER" id="PTHR38681:SF1">
    <property type="entry name" value="RETROVIRUS-RELATED POL POLYPROTEIN FROM TRANSPOSON 412-LIKE PROTEIN"/>
    <property type="match status" value="1"/>
</dbReference>
<feature type="compositionally biased region" description="Basic residues" evidence="1">
    <location>
        <begin position="339"/>
        <end position="354"/>
    </location>
</feature>
<accession>A0A8X6NCX1</accession>
<dbReference type="PROSITE" id="PS50994">
    <property type="entry name" value="INTEGRASE"/>
    <property type="match status" value="1"/>
</dbReference>
<reference evidence="3" key="1">
    <citation type="submission" date="2020-08" db="EMBL/GenBank/DDBJ databases">
        <title>Multicomponent nature underlies the extraordinary mechanical properties of spider dragline silk.</title>
        <authorList>
            <person name="Kono N."/>
            <person name="Nakamura H."/>
            <person name="Mori M."/>
            <person name="Yoshida Y."/>
            <person name="Ohtoshi R."/>
            <person name="Malay A.D."/>
            <person name="Moran D.A.P."/>
            <person name="Tomita M."/>
            <person name="Numata K."/>
            <person name="Arakawa K."/>
        </authorList>
    </citation>
    <scope>NUCLEOTIDE SEQUENCE</scope>
</reference>
<dbReference type="EMBL" id="BMAW01008138">
    <property type="protein sequence ID" value="GFT06985.1"/>
    <property type="molecule type" value="Genomic_DNA"/>
</dbReference>
<organism evidence="3 4">
    <name type="scientific">Nephila pilipes</name>
    <name type="common">Giant wood spider</name>
    <name type="synonym">Nephila maculata</name>
    <dbReference type="NCBI Taxonomy" id="299642"/>
    <lineage>
        <taxon>Eukaryota</taxon>
        <taxon>Metazoa</taxon>
        <taxon>Ecdysozoa</taxon>
        <taxon>Arthropoda</taxon>
        <taxon>Chelicerata</taxon>
        <taxon>Arachnida</taxon>
        <taxon>Araneae</taxon>
        <taxon>Araneomorphae</taxon>
        <taxon>Entelegynae</taxon>
        <taxon>Araneoidea</taxon>
        <taxon>Nephilidae</taxon>
        <taxon>Nephila</taxon>
    </lineage>
</organism>
<dbReference type="FunFam" id="3.30.420.10:FF:000032">
    <property type="entry name" value="Retrovirus-related Pol polyprotein from transposon 297-like Protein"/>
    <property type="match status" value="1"/>
</dbReference>
<name>A0A8X6NCX1_NEPPI</name>
<gene>
    <name evidence="3" type="primary">pol_4433</name>
    <name evidence="3" type="ORF">NPIL_145871</name>
</gene>
<dbReference type="GO" id="GO:0015074">
    <property type="term" value="P:DNA integration"/>
    <property type="evidence" value="ECO:0007669"/>
    <property type="project" value="InterPro"/>
</dbReference>
<dbReference type="AlphaFoldDB" id="A0A8X6NCX1"/>
<dbReference type="GO" id="GO:0003676">
    <property type="term" value="F:nucleic acid binding"/>
    <property type="evidence" value="ECO:0007669"/>
    <property type="project" value="InterPro"/>
</dbReference>
<dbReference type="InterPro" id="IPR036397">
    <property type="entry name" value="RNaseH_sf"/>
</dbReference>
<dbReference type="InterPro" id="IPR041588">
    <property type="entry name" value="Integrase_H2C2"/>
</dbReference>
<dbReference type="OrthoDB" id="6514696at2759"/>
<dbReference type="Proteomes" id="UP000887013">
    <property type="component" value="Unassembled WGS sequence"/>
</dbReference>
<proteinExistence type="predicted"/>
<evidence type="ECO:0000259" key="2">
    <source>
        <dbReference type="PROSITE" id="PS50994"/>
    </source>
</evidence>
<feature type="domain" description="Integrase catalytic" evidence="2">
    <location>
        <begin position="39"/>
        <end position="209"/>
    </location>
</feature>
<protein>
    <submittedName>
        <fullName evidence="3">Retrovirus-related Pol polyprotein from transposon opus</fullName>
    </submittedName>
</protein>
<feature type="compositionally biased region" description="Polar residues" evidence="1">
    <location>
        <begin position="322"/>
        <end position="332"/>
    </location>
</feature>
<keyword evidence="4" id="KW-1185">Reference proteome</keyword>
<evidence type="ECO:0000313" key="4">
    <source>
        <dbReference type="Proteomes" id="UP000887013"/>
    </source>
</evidence>
<dbReference type="InterPro" id="IPR001584">
    <property type="entry name" value="Integrase_cat-core"/>
</dbReference>